<feature type="compositionally biased region" description="Polar residues" evidence="2">
    <location>
        <begin position="949"/>
        <end position="969"/>
    </location>
</feature>
<sequence length="1244" mass="141217">MEKSCWRSLRVSGSELEQVVQQERNKWKIFRIQQVREQAKEEARRIRESVHSKKSQMIQDLRQDLYQQWQAEKENQVQELQKEYKESLQALGKAHELASQQPDVNEILAQRAHCNQEKAARRGDEAKKVHKQQQLQKNHEKNKLLKHRHDALNWEKLRAHRVANLPTPKALKKKTFVKEKEVPRVQYHEAGTFTTTSYHPKNVIIEKELMSAKPNAKQAAVAEEMARLASEDAKRKEAEEDNRKREQRGKEALTRERLCRMYQQLMSQLDQAQHDHQLSTYLTGTDISAYKTKESRLKHQASLQKQMEKAVEKILRDDTSPTEVIYQDHIQLSSDSSGLLEVSDTSRVTSGQEDSGTEVQDMKSLLDRIRQQRRDILKSIYGVIPEEEEGSEEVFGKDDKPFDEHKTELVRRGVESDADHPQAEIISQHEDVVHSGDNSEEKYRYRKLRPHTAKDRDIHMAETVPVHLVTDYHDRRFISKEASAKHSIQDSNSGDKEITVDERVDEGSVETQTSDDEHVIPLSPIIHPFTRDKFPAEQSGFETSSTEYLKPPSTLPSETQRQRQYINSTPFSRDDQDIHMAETVPVNLLPGYDDVRSTTIPKKNASQPTSSEESSLDDIIMKIKSDGHRSSLETFTPSEEESSKSLSFISAHLLPDKHLIDYSNSGISTTDYISPPSSLPKTKVSGSSLDDDLRRIQQQRESIQHKLDLLSDTANQHSGQNAYFEKLKEEGSGKRPLRRKDKFEMQRKEIIHCYLRKLMHLKGPELENMSALTVEGSGFTLSSLNTLVDSLQEKDESVFTVSSPNPSSSVRELAESNNNSSYKDIDDVPVKLSSLSSENKYSCSDEEENSLISKPQQVDRLMHTLSVTHSKDESGRVNGFPGYLQLSRKTSPHIVLPLDSQYEESGSLLSSRSGNSIKKELQKLDHLRKELITDTSSSFLSIGPEVMGTSPTTNSINKQDQKLSFRSTQKTDLSTIYEDSSNLSDSNFNMSGSANYHTPSRENESSLDDAGSQISLIQKQNLRTWSKSSGTTSASDVSSSEEAATEDDRKKFTYMHTKRTYQSRFQHFKYTTLKGRLKTLTQDYQGSDDGNLVPPFLMTETPKNNMRSISSLPATESTPLEVQGTEGLEQEHILPLTADTSSYFPLALSSTTLTSSVEDLSLIHQSPYSRKDDQDKVSYKVLSISSDEQDAKPKSDISSDSSTSMPDMAVILQRFGLDWAQSMMHKMEIAEQKSSSDSSSRQEK</sequence>
<feature type="coiled-coil region" evidence="1">
    <location>
        <begin position="36"/>
        <end position="97"/>
    </location>
</feature>
<feature type="compositionally biased region" description="Polar residues" evidence="2">
    <location>
        <begin position="799"/>
        <end position="822"/>
    </location>
</feature>
<feature type="region of interest" description="Disordered" evidence="2">
    <location>
        <begin position="413"/>
        <end position="442"/>
    </location>
</feature>
<comment type="caution">
    <text evidence="3">The sequence shown here is derived from an EMBL/GenBank/DDBJ whole genome shotgun (WGS) entry which is preliminary data.</text>
</comment>
<feature type="region of interest" description="Disordered" evidence="2">
    <location>
        <begin position="538"/>
        <end position="562"/>
    </location>
</feature>
<evidence type="ECO:0000313" key="3">
    <source>
        <dbReference type="EMBL" id="KAK8745614.1"/>
    </source>
</evidence>
<gene>
    <name evidence="3" type="ORF">OTU49_000291</name>
</gene>
<feature type="region of interest" description="Disordered" evidence="2">
    <location>
        <begin position="987"/>
        <end position="1009"/>
    </location>
</feature>
<feature type="region of interest" description="Disordered" evidence="2">
    <location>
        <begin position="670"/>
        <end position="690"/>
    </location>
</feature>
<accession>A0AAW0XYQ8</accession>
<proteinExistence type="predicted"/>
<feature type="compositionally biased region" description="Low complexity" evidence="2">
    <location>
        <begin position="1026"/>
        <end position="1042"/>
    </location>
</feature>
<feature type="region of interest" description="Disordered" evidence="2">
    <location>
        <begin position="1183"/>
        <end position="1205"/>
    </location>
</feature>
<feature type="compositionally biased region" description="Polar residues" evidence="2">
    <location>
        <begin position="597"/>
        <end position="613"/>
    </location>
</feature>
<name>A0AAW0XYQ8_CHEQU</name>
<feature type="region of interest" description="Disordered" evidence="2">
    <location>
        <begin position="224"/>
        <end position="252"/>
    </location>
</feature>
<evidence type="ECO:0000256" key="1">
    <source>
        <dbReference type="SAM" id="Coils"/>
    </source>
</evidence>
<feature type="compositionally biased region" description="Polar residues" evidence="2">
    <location>
        <begin position="987"/>
        <end position="998"/>
    </location>
</feature>
<evidence type="ECO:0008006" key="5">
    <source>
        <dbReference type="Google" id="ProtNLM"/>
    </source>
</evidence>
<feature type="region of interest" description="Disordered" evidence="2">
    <location>
        <begin position="940"/>
        <end position="969"/>
    </location>
</feature>
<dbReference type="Proteomes" id="UP001445076">
    <property type="component" value="Unassembled WGS sequence"/>
</dbReference>
<feature type="region of interest" description="Disordered" evidence="2">
    <location>
        <begin position="1025"/>
        <end position="1047"/>
    </location>
</feature>
<feature type="compositionally biased region" description="Polar residues" evidence="2">
    <location>
        <begin position="670"/>
        <end position="688"/>
    </location>
</feature>
<feature type="region of interest" description="Disordered" evidence="2">
    <location>
        <begin position="796"/>
        <end position="825"/>
    </location>
</feature>
<dbReference type="PROSITE" id="PS50007">
    <property type="entry name" value="PIPLC_X_DOMAIN"/>
    <property type="match status" value="1"/>
</dbReference>
<keyword evidence="1" id="KW-0175">Coiled coil</keyword>
<keyword evidence="4" id="KW-1185">Reference proteome</keyword>
<feature type="region of interest" description="Disordered" evidence="2">
    <location>
        <begin position="120"/>
        <end position="139"/>
    </location>
</feature>
<protein>
    <recommendedName>
        <fullName evidence="5">Centrosomal protein of 295 kDa</fullName>
    </recommendedName>
</protein>
<evidence type="ECO:0000313" key="4">
    <source>
        <dbReference type="Proteomes" id="UP001445076"/>
    </source>
</evidence>
<dbReference type="EMBL" id="JARKIK010000019">
    <property type="protein sequence ID" value="KAK8745614.1"/>
    <property type="molecule type" value="Genomic_DNA"/>
</dbReference>
<organism evidence="3 4">
    <name type="scientific">Cherax quadricarinatus</name>
    <name type="common">Australian red claw crayfish</name>
    <dbReference type="NCBI Taxonomy" id="27406"/>
    <lineage>
        <taxon>Eukaryota</taxon>
        <taxon>Metazoa</taxon>
        <taxon>Ecdysozoa</taxon>
        <taxon>Arthropoda</taxon>
        <taxon>Crustacea</taxon>
        <taxon>Multicrustacea</taxon>
        <taxon>Malacostraca</taxon>
        <taxon>Eumalacostraca</taxon>
        <taxon>Eucarida</taxon>
        <taxon>Decapoda</taxon>
        <taxon>Pleocyemata</taxon>
        <taxon>Astacidea</taxon>
        <taxon>Parastacoidea</taxon>
        <taxon>Parastacidae</taxon>
        <taxon>Cherax</taxon>
    </lineage>
</organism>
<dbReference type="AlphaFoldDB" id="A0AAW0XYQ8"/>
<feature type="region of interest" description="Disordered" evidence="2">
    <location>
        <begin position="590"/>
        <end position="616"/>
    </location>
</feature>
<reference evidence="3 4" key="1">
    <citation type="journal article" date="2024" name="BMC Genomics">
        <title>Genome assembly of redclaw crayfish (Cherax quadricarinatus) provides insights into its immune adaptation and hypoxia tolerance.</title>
        <authorList>
            <person name="Liu Z."/>
            <person name="Zheng J."/>
            <person name="Li H."/>
            <person name="Fang K."/>
            <person name="Wang S."/>
            <person name="He J."/>
            <person name="Zhou D."/>
            <person name="Weng S."/>
            <person name="Chi M."/>
            <person name="Gu Z."/>
            <person name="He J."/>
            <person name="Li F."/>
            <person name="Wang M."/>
        </authorList>
    </citation>
    <scope>NUCLEOTIDE SEQUENCE [LARGE SCALE GENOMIC DNA]</scope>
    <source>
        <strain evidence="3">ZL_2023a</strain>
    </source>
</reference>
<evidence type="ECO:0000256" key="2">
    <source>
        <dbReference type="SAM" id="MobiDB-lite"/>
    </source>
</evidence>